<dbReference type="PANTHER" id="PTHR30426">
    <property type="entry name" value="4-HYDROXY-3-METHYLBUT-2-ENYL DIPHOSPHATE REDUCTASE"/>
    <property type="match status" value="1"/>
</dbReference>
<dbReference type="GO" id="GO:0051745">
    <property type="term" value="F:4-hydroxy-3-methylbut-2-enyl diphosphate reductase activity"/>
    <property type="evidence" value="ECO:0007669"/>
    <property type="project" value="UniProtKB-UniRule"/>
</dbReference>
<comment type="similarity">
    <text evidence="2">Belongs to the FPP/GGPP synthase family.</text>
</comment>
<feature type="binding site" evidence="9">
    <location>
        <position position="60"/>
    </location>
    <ligand>
        <name>isopentenyl diphosphate</name>
        <dbReference type="ChEBI" id="CHEBI:128769"/>
    </ligand>
</feature>
<dbReference type="SUPFAM" id="SSF48576">
    <property type="entry name" value="Terpenoid synthases"/>
    <property type="match status" value="1"/>
</dbReference>
<comment type="cofactor">
    <cofactor evidence="1">
        <name>Mg(2+)</name>
        <dbReference type="ChEBI" id="CHEBI:18420"/>
    </cofactor>
</comment>
<keyword evidence="5" id="KW-0460">Magnesium</keyword>
<dbReference type="Gene3D" id="3.40.1010.20">
    <property type="entry name" value="4-hydroxy-3-methylbut-2-enyl diphosphate reductase, catalytic domain"/>
    <property type="match status" value="2"/>
</dbReference>
<dbReference type="Gene3D" id="3.40.50.11270">
    <property type="match status" value="1"/>
</dbReference>
<dbReference type="PROSITE" id="PS00723">
    <property type="entry name" value="POLYPRENYL_SYNTHASE_1"/>
    <property type="match status" value="1"/>
</dbReference>
<dbReference type="PANTHER" id="PTHR30426:SF0">
    <property type="entry name" value="4-HYDROXY-3-METHYLBUT-2-ENYL DIPHOSPHATE REDUCTASE"/>
    <property type="match status" value="1"/>
</dbReference>
<feature type="binding site" evidence="9">
    <location>
        <position position="93"/>
    </location>
    <ligand>
        <name>(2E)-4-hydroxy-3-methylbut-2-enyl diphosphate</name>
        <dbReference type="ChEBI" id="CHEBI:128753"/>
    </ligand>
</feature>
<reference evidence="10 11" key="1">
    <citation type="submission" date="2019-12" db="EMBL/GenBank/DDBJ databases">
        <title>Genomic-based taxomic classification of the family Erythrobacteraceae.</title>
        <authorList>
            <person name="Xu L."/>
        </authorList>
    </citation>
    <scope>NUCLEOTIDE SEQUENCE [LARGE SCALE GENOMIC DNA]</scope>
    <source>
        <strain evidence="10 11">S36</strain>
    </source>
</reference>
<feature type="active site" description="Proton donor" evidence="9">
    <location>
        <position position="145"/>
    </location>
</feature>
<dbReference type="Pfam" id="PF00348">
    <property type="entry name" value="polyprenyl_synt"/>
    <property type="match status" value="1"/>
</dbReference>
<comment type="pathway">
    <text evidence="9">Isoprenoid biosynthesis; isopentenyl diphosphate biosynthesis via DXP pathway; isopentenyl diphosphate from 1-deoxy-D-xylulose 5-phosphate: step 6/6.</text>
</comment>
<dbReference type="EMBL" id="WTYJ01000002">
    <property type="protein sequence ID" value="MXO99170.1"/>
    <property type="molecule type" value="Genomic_DNA"/>
</dbReference>
<feature type="binding site" evidence="9">
    <location>
        <position position="287"/>
    </location>
    <ligand>
        <name>(2E)-4-hydroxy-3-methylbut-2-enyl diphosphate</name>
        <dbReference type="ChEBI" id="CHEBI:128753"/>
    </ligand>
</feature>
<feature type="binding site" evidence="9">
    <location>
        <position position="242"/>
    </location>
    <ligand>
        <name>(2E)-4-hydroxy-3-methylbut-2-enyl diphosphate</name>
        <dbReference type="ChEBI" id="CHEBI:128753"/>
    </ligand>
</feature>
<accession>A0A6I4TVA8</accession>
<keyword evidence="8 9" id="KW-0414">Isoprene biosynthesis</keyword>
<feature type="binding site" evidence="9">
    <location>
        <position position="244"/>
    </location>
    <ligand>
        <name>dimethylallyl diphosphate</name>
        <dbReference type="ChEBI" id="CHEBI:57623"/>
    </ligand>
</feature>
<comment type="catalytic activity">
    <reaction evidence="9">
        <text>dimethylallyl diphosphate + 2 oxidized [2Fe-2S]-[ferredoxin] + H2O = (2E)-4-hydroxy-3-methylbut-2-enyl diphosphate + 2 reduced [2Fe-2S]-[ferredoxin] + 2 H(+)</text>
        <dbReference type="Rhea" id="RHEA:24825"/>
        <dbReference type="Rhea" id="RHEA-COMP:10000"/>
        <dbReference type="Rhea" id="RHEA-COMP:10001"/>
        <dbReference type="ChEBI" id="CHEBI:15377"/>
        <dbReference type="ChEBI" id="CHEBI:15378"/>
        <dbReference type="ChEBI" id="CHEBI:33737"/>
        <dbReference type="ChEBI" id="CHEBI:33738"/>
        <dbReference type="ChEBI" id="CHEBI:57623"/>
        <dbReference type="ChEBI" id="CHEBI:128753"/>
        <dbReference type="EC" id="1.17.7.4"/>
    </reaction>
</comment>
<feature type="binding site" evidence="9">
    <location>
        <position position="214"/>
    </location>
    <ligand>
        <name>[4Fe-4S] cluster</name>
        <dbReference type="ChEBI" id="CHEBI:49883"/>
    </ligand>
</feature>
<evidence type="ECO:0000313" key="11">
    <source>
        <dbReference type="Proteomes" id="UP000469430"/>
    </source>
</evidence>
<keyword evidence="9 10" id="KW-0560">Oxidoreductase</keyword>
<comment type="cofactor">
    <cofactor evidence="9">
        <name>[4Fe-4S] cluster</name>
        <dbReference type="ChEBI" id="CHEBI:49883"/>
    </cofactor>
    <text evidence="9">Binds 1 [4Fe-4S] cluster per subunit.</text>
</comment>
<dbReference type="EC" id="1.17.7.4" evidence="9"/>
<feature type="binding site" evidence="9">
    <location>
        <position position="143"/>
    </location>
    <ligand>
        <name>isopentenyl diphosphate</name>
        <dbReference type="ChEBI" id="CHEBI:128769"/>
    </ligand>
</feature>
<dbReference type="OrthoDB" id="9805316at2"/>
<protein>
    <recommendedName>
        <fullName evidence="9">4-hydroxy-3-methylbut-2-enyl diphosphate reductase</fullName>
        <shortName evidence="9">HMBPP reductase</shortName>
        <ecNumber evidence="9">1.17.7.4</ecNumber>
    </recommendedName>
</protein>
<evidence type="ECO:0000256" key="5">
    <source>
        <dbReference type="ARBA" id="ARBA00022842"/>
    </source>
</evidence>
<comment type="function">
    <text evidence="9">Catalyzes the conversion of 1-hydroxy-2-methyl-2-(E)-butenyl 4-diphosphate (HMBPP) into a mixture of isopentenyl diphosphate (IPP) and dimethylallyl diphosphate (DMAPP). Acts in the terminal step of the DOXP/MEP pathway for isoprenoid precursor biosynthesis.</text>
</comment>
<comment type="pathway">
    <text evidence="9">Isoprenoid biosynthesis; dimethylallyl diphosphate biosynthesis; dimethylallyl diphosphate from (2E)-4-hydroxy-3-methylbutenyl diphosphate: step 1/1.</text>
</comment>
<feature type="binding site" evidence="9">
    <location>
        <position position="60"/>
    </location>
    <ligand>
        <name>(2E)-4-hydroxy-3-methylbut-2-enyl diphosphate</name>
        <dbReference type="ChEBI" id="CHEBI:128753"/>
    </ligand>
</feature>
<keyword evidence="6 9" id="KW-0408">Iron</keyword>
<feature type="binding site" evidence="9">
    <location>
        <position position="143"/>
    </location>
    <ligand>
        <name>(2E)-4-hydroxy-3-methylbut-2-enyl diphosphate</name>
        <dbReference type="ChEBI" id="CHEBI:128753"/>
    </ligand>
</feature>
<dbReference type="CDD" id="cd13944">
    <property type="entry name" value="lytB_ispH"/>
    <property type="match status" value="1"/>
</dbReference>
<dbReference type="UniPathway" id="UPA00056">
    <property type="reaction ID" value="UER00097"/>
</dbReference>
<evidence type="ECO:0000256" key="6">
    <source>
        <dbReference type="ARBA" id="ARBA00023004"/>
    </source>
</evidence>
<gene>
    <name evidence="9 10" type="primary">ispH</name>
    <name evidence="10" type="ORF">GRI97_09230</name>
</gene>
<comment type="caution">
    <text evidence="10">The sequence shown here is derived from an EMBL/GenBank/DDBJ whole genome shotgun (WGS) entry which is preliminary data.</text>
</comment>
<dbReference type="InterPro" id="IPR033749">
    <property type="entry name" value="Polyprenyl_synt_CS"/>
</dbReference>
<dbReference type="InterPro" id="IPR008949">
    <property type="entry name" value="Isoprenoid_synthase_dom_sf"/>
</dbReference>
<evidence type="ECO:0000256" key="9">
    <source>
        <dbReference type="HAMAP-Rule" id="MF_00191"/>
    </source>
</evidence>
<dbReference type="SFLD" id="SFLDS00005">
    <property type="entry name" value="Isoprenoid_Synthase_Type_I"/>
    <property type="match status" value="1"/>
</dbReference>
<dbReference type="FunFam" id="1.10.600.10:FF:000001">
    <property type="entry name" value="Geranylgeranyl diphosphate synthase"/>
    <property type="match status" value="1"/>
</dbReference>
<feature type="binding site" evidence="9">
    <location>
        <position position="243"/>
    </location>
    <ligand>
        <name>dimethylallyl diphosphate</name>
        <dbReference type="ChEBI" id="CHEBI:57623"/>
    </ligand>
</feature>
<dbReference type="PROSITE" id="PS00444">
    <property type="entry name" value="POLYPRENYL_SYNTHASE_2"/>
    <property type="match status" value="1"/>
</dbReference>
<evidence type="ECO:0000256" key="8">
    <source>
        <dbReference type="ARBA" id="ARBA00023229"/>
    </source>
</evidence>
<dbReference type="Proteomes" id="UP000469430">
    <property type="component" value="Unassembled WGS sequence"/>
</dbReference>
<dbReference type="HAMAP" id="MF_00191">
    <property type="entry name" value="IspH"/>
    <property type="match status" value="1"/>
</dbReference>
<feature type="binding site" evidence="9">
    <location>
        <position position="93"/>
    </location>
    <ligand>
        <name>isopentenyl diphosphate</name>
        <dbReference type="ChEBI" id="CHEBI:128769"/>
    </ligand>
</feature>
<dbReference type="InterPro" id="IPR000092">
    <property type="entry name" value="Polyprenyl_synt"/>
</dbReference>
<feature type="binding site" evidence="9">
    <location>
        <position position="244"/>
    </location>
    <ligand>
        <name>isopentenyl diphosphate</name>
        <dbReference type="ChEBI" id="CHEBI:128769"/>
    </ligand>
</feature>
<dbReference type="UniPathway" id="UPA00059">
    <property type="reaction ID" value="UER00105"/>
</dbReference>
<name>A0A6I4TVA8_9SPHN</name>
<feature type="binding site" evidence="9">
    <location>
        <position position="115"/>
    </location>
    <ligand>
        <name>[4Fe-4S] cluster</name>
        <dbReference type="ChEBI" id="CHEBI:49883"/>
    </ligand>
</feature>
<feature type="binding site" evidence="9">
    <location>
        <position position="242"/>
    </location>
    <ligand>
        <name>isopentenyl diphosphate</name>
        <dbReference type="ChEBI" id="CHEBI:128769"/>
    </ligand>
</feature>
<dbReference type="CDD" id="cd00685">
    <property type="entry name" value="Trans_IPPS_HT"/>
    <property type="match status" value="1"/>
</dbReference>
<organism evidence="10 11">
    <name type="scientific">Croceibacterium xixiisoli</name>
    <dbReference type="NCBI Taxonomy" id="1476466"/>
    <lineage>
        <taxon>Bacteria</taxon>
        <taxon>Pseudomonadati</taxon>
        <taxon>Pseudomonadota</taxon>
        <taxon>Alphaproteobacteria</taxon>
        <taxon>Sphingomonadales</taxon>
        <taxon>Erythrobacteraceae</taxon>
        <taxon>Croceibacterium</taxon>
    </lineage>
</organism>
<feature type="binding site" evidence="9">
    <location>
        <position position="243"/>
    </location>
    <ligand>
        <name>(2E)-4-hydroxy-3-methylbut-2-enyl diphosphate</name>
        <dbReference type="ChEBI" id="CHEBI:128753"/>
    </ligand>
</feature>
<dbReference type="GO" id="GO:0004659">
    <property type="term" value="F:prenyltransferase activity"/>
    <property type="evidence" value="ECO:0007669"/>
    <property type="project" value="InterPro"/>
</dbReference>
<dbReference type="InterPro" id="IPR003451">
    <property type="entry name" value="LytB/IspH"/>
</dbReference>
<feature type="binding site" evidence="9">
    <location>
        <position position="242"/>
    </location>
    <ligand>
        <name>dimethylallyl diphosphate</name>
        <dbReference type="ChEBI" id="CHEBI:57623"/>
    </ligand>
</feature>
<evidence type="ECO:0000256" key="2">
    <source>
        <dbReference type="ARBA" id="ARBA00006706"/>
    </source>
</evidence>
<feature type="binding site" evidence="9">
    <location>
        <position position="143"/>
    </location>
    <ligand>
        <name>dimethylallyl diphosphate</name>
        <dbReference type="ChEBI" id="CHEBI:57623"/>
    </ligand>
</feature>
<proteinExistence type="inferred from homology"/>
<keyword evidence="11" id="KW-1185">Reference proteome</keyword>
<keyword evidence="4 9" id="KW-0479">Metal-binding</keyword>
<feature type="binding site" evidence="9">
    <location>
        <position position="93"/>
    </location>
    <ligand>
        <name>dimethylallyl diphosphate</name>
        <dbReference type="ChEBI" id="CHEBI:57623"/>
    </ligand>
</feature>
<keyword evidence="3 9" id="KW-0004">4Fe-4S</keyword>
<dbReference type="NCBIfam" id="TIGR00216">
    <property type="entry name" value="ispH_lytB"/>
    <property type="match status" value="1"/>
</dbReference>
<dbReference type="Gene3D" id="1.10.600.10">
    <property type="entry name" value="Farnesyl Diphosphate Synthase"/>
    <property type="match status" value="1"/>
</dbReference>
<sequence>MPVTLTGEAGSSAQGSVTQRRVLLANPRGFCAGVERAIDAVEQALRKYGAPVYVRRHIVHNQAVVSDLETRGAIFVRELSEIPPHAVAILSAHGVSLAVGEEARELRIHTIDATCPLVAKIHTEVTAHNARNRHVLLIGHRGHPEIIGTLGQLPDGAISVVGDAGDVAALDLPGDLPLAYAVQTTFSVQEAQQVIDAIGARFSDVTGPRSSDICYATTNRQQAVAAIAREADCMLIVGDSHSSNANRLVEIASGAGCSSSYLISDSAGIPWDAISTAPVIGLSAGASTPDSAVHDVCRALTDAGYVLEEAAGKVENVSFKPVPMTARPRPLAQDLARLQHDIDRLLTAAIPQRHGAAGRLTDAMRYATVGGGKRLRAMLTVTAATLAGARREQALVVAAAIECVHAQSLIHDDLPCMDDDALRRGRPTVHRKYDEATAVLAGDALMALAFELLARDDTHDDAAVRARLVLGLSRVIGFDGLAAGQMMDLFPPDAPTRDAVFQCEQKKTGGLIRFAIEAGLMLGNGCAKQAEALLAYGDRLGLAFQIRDDILDHIGDAELMGKRIGKDAKAGRATAVGLLGLDGAQQQVADLAAECHGLLKDLGPEARILADIADFAVTRVK</sequence>
<evidence type="ECO:0000313" key="10">
    <source>
        <dbReference type="EMBL" id="MXO99170.1"/>
    </source>
</evidence>
<dbReference type="GO" id="GO:0016114">
    <property type="term" value="P:terpenoid biosynthetic process"/>
    <property type="evidence" value="ECO:0007669"/>
    <property type="project" value="UniProtKB-UniRule"/>
</dbReference>
<evidence type="ECO:0000256" key="7">
    <source>
        <dbReference type="ARBA" id="ARBA00023014"/>
    </source>
</evidence>
<keyword evidence="7 9" id="KW-0411">Iron-sulfur</keyword>
<dbReference type="AlphaFoldDB" id="A0A6I4TVA8"/>
<comment type="similarity">
    <text evidence="9">Belongs to the IspH family.</text>
</comment>
<dbReference type="GO" id="GO:0050992">
    <property type="term" value="P:dimethylallyl diphosphate biosynthetic process"/>
    <property type="evidence" value="ECO:0007669"/>
    <property type="project" value="UniProtKB-UniRule"/>
</dbReference>
<feature type="binding site" evidence="9">
    <location>
        <position position="184"/>
    </location>
    <ligand>
        <name>(2E)-4-hydroxy-3-methylbut-2-enyl diphosphate</name>
        <dbReference type="ChEBI" id="CHEBI:128753"/>
    </ligand>
</feature>
<dbReference type="GO" id="GO:0019288">
    <property type="term" value="P:isopentenyl diphosphate biosynthetic process, methylerythritol 4-phosphate pathway"/>
    <property type="evidence" value="ECO:0007669"/>
    <property type="project" value="UniProtKB-UniRule"/>
</dbReference>
<evidence type="ECO:0000256" key="3">
    <source>
        <dbReference type="ARBA" id="ARBA00022485"/>
    </source>
</evidence>
<feature type="binding site" evidence="9">
    <location>
        <position position="31"/>
    </location>
    <ligand>
        <name>[4Fe-4S] cluster</name>
        <dbReference type="ChEBI" id="CHEBI:49883"/>
    </ligand>
</feature>
<feature type="binding site" evidence="9">
    <location>
        <position position="243"/>
    </location>
    <ligand>
        <name>isopentenyl diphosphate</name>
        <dbReference type="ChEBI" id="CHEBI:128769"/>
    </ligand>
</feature>
<comment type="catalytic activity">
    <reaction evidence="9">
        <text>isopentenyl diphosphate + 2 oxidized [2Fe-2S]-[ferredoxin] + H2O = (2E)-4-hydroxy-3-methylbut-2-enyl diphosphate + 2 reduced [2Fe-2S]-[ferredoxin] + 2 H(+)</text>
        <dbReference type="Rhea" id="RHEA:24488"/>
        <dbReference type="Rhea" id="RHEA-COMP:10000"/>
        <dbReference type="Rhea" id="RHEA-COMP:10001"/>
        <dbReference type="ChEBI" id="CHEBI:15377"/>
        <dbReference type="ChEBI" id="CHEBI:15378"/>
        <dbReference type="ChEBI" id="CHEBI:33737"/>
        <dbReference type="ChEBI" id="CHEBI:33738"/>
        <dbReference type="ChEBI" id="CHEBI:128753"/>
        <dbReference type="ChEBI" id="CHEBI:128769"/>
        <dbReference type="EC" id="1.17.7.4"/>
    </reaction>
</comment>
<feature type="binding site" evidence="9">
    <location>
        <position position="287"/>
    </location>
    <ligand>
        <name>dimethylallyl diphosphate</name>
        <dbReference type="ChEBI" id="CHEBI:57623"/>
    </ligand>
</feature>
<feature type="binding site" evidence="9">
    <location>
        <position position="244"/>
    </location>
    <ligand>
        <name>(2E)-4-hydroxy-3-methylbut-2-enyl diphosphate</name>
        <dbReference type="ChEBI" id="CHEBI:128753"/>
    </ligand>
</feature>
<dbReference type="GO" id="GO:0046872">
    <property type="term" value="F:metal ion binding"/>
    <property type="evidence" value="ECO:0007669"/>
    <property type="project" value="UniProtKB-KW"/>
</dbReference>
<dbReference type="SFLD" id="SFLDG01017">
    <property type="entry name" value="Polyprenyl_Transferase_Like"/>
    <property type="match status" value="1"/>
</dbReference>
<dbReference type="GO" id="GO:0051539">
    <property type="term" value="F:4 iron, 4 sulfur cluster binding"/>
    <property type="evidence" value="ECO:0007669"/>
    <property type="project" value="UniProtKB-UniRule"/>
</dbReference>
<feature type="binding site" evidence="9">
    <location>
        <position position="60"/>
    </location>
    <ligand>
        <name>dimethylallyl diphosphate</name>
        <dbReference type="ChEBI" id="CHEBI:57623"/>
    </ligand>
</feature>
<evidence type="ECO:0000256" key="4">
    <source>
        <dbReference type="ARBA" id="ARBA00022723"/>
    </source>
</evidence>
<dbReference type="Pfam" id="PF02401">
    <property type="entry name" value="LYTB"/>
    <property type="match status" value="1"/>
</dbReference>
<evidence type="ECO:0000256" key="1">
    <source>
        <dbReference type="ARBA" id="ARBA00001946"/>
    </source>
</evidence>
<feature type="binding site" evidence="9">
    <location>
        <position position="287"/>
    </location>
    <ligand>
        <name>isopentenyl diphosphate</name>
        <dbReference type="ChEBI" id="CHEBI:128769"/>
    </ligand>
</feature>
<dbReference type="RefSeq" id="WP_161390917.1">
    <property type="nucleotide sequence ID" value="NZ_JBHSCP010000001.1"/>
</dbReference>